<keyword evidence="2" id="KW-1185">Reference proteome</keyword>
<reference evidence="1 2" key="1">
    <citation type="journal article" date="2021" name="BMC Genomics">
        <title>Datura genome reveals duplications of psychoactive alkaloid biosynthetic genes and high mutation rate following tissue culture.</title>
        <authorList>
            <person name="Rajewski A."/>
            <person name="Carter-House D."/>
            <person name="Stajich J."/>
            <person name="Litt A."/>
        </authorList>
    </citation>
    <scope>NUCLEOTIDE SEQUENCE [LARGE SCALE GENOMIC DNA]</scope>
    <source>
        <strain evidence="1">AR-01</strain>
    </source>
</reference>
<evidence type="ECO:0000313" key="2">
    <source>
        <dbReference type="Proteomes" id="UP000823775"/>
    </source>
</evidence>
<accession>A0ABS8WGA4</accession>
<proteinExistence type="predicted"/>
<sequence>GDIGVHCDALGMMTIGYSSVGSTEMLIQCRFELILASSHRFDPTLHQRFADRDRRLTTLSFLEYLLPQFIVAHRRFSGGPRISSCGSP</sequence>
<name>A0ABS8WGA4_DATST</name>
<organism evidence="1 2">
    <name type="scientific">Datura stramonium</name>
    <name type="common">Jimsonweed</name>
    <name type="synonym">Common thornapple</name>
    <dbReference type="NCBI Taxonomy" id="4076"/>
    <lineage>
        <taxon>Eukaryota</taxon>
        <taxon>Viridiplantae</taxon>
        <taxon>Streptophyta</taxon>
        <taxon>Embryophyta</taxon>
        <taxon>Tracheophyta</taxon>
        <taxon>Spermatophyta</taxon>
        <taxon>Magnoliopsida</taxon>
        <taxon>eudicotyledons</taxon>
        <taxon>Gunneridae</taxon>
        <taxon>Pentapetalae</taxon>
        <taxon>asterids</taxon>
        <taxon>lamiids</taxon>
        <taxon>Solanales</taxon>
        <taxon>Solanaceae</taxon>
        <taxon>Solanoideae</taxon>
        <taxon>Datureae</taxon>
        <taxon>Datura</taxon>
    </lineage>
</organism>
<protein>
    <submittedName>
        <fullName evidence="1">Uncharacterized protein</fullName>
    </submittedName>
</protein>
<dbReference type="EMBL" id="JACEIK010007178">
    <property type="protein sequence ID" value="MCE3049838.1"/>
    <property type="molecule type" value="Genomic_DNA"/>
</dbReference>
<feature type="non-terminal residue" evidence="1">
    <location>
        <position position="1"/>
    </location>
</feature>
<feature type="non-terminal residue" evidence="1">
    <location>
        <position position="88"/>
    </location>
</feature>
<evidence type="ECO:0000313" key="1">
    <source>
        <dbReference type="EMBL" id="MCE3049838.1"/>
    </source>
</evidence>
<comment type="caution">
    <text evidence="1">The sequence shown here is derived from an EMBL/GenBank/DDBJ whole genome shotgun (WGS) entry which is preliminary data.</text>
</comment>
<dbReference type="Proteomes" id="UP000823775">
    <property type="component" value="Unassembled WGS sequence"/>
</dbReference>
<gene>
    <name evidence="1" type="ORF">HAX54_045885</name>
</gene>